<evidence type="ECO:0000313" key="2">
    <source>
        <dbReference type="EMBL" id="KFB40018.1"/>
    </source>
</evidence>
<dbReference type="AlphaFoldDB" id="A0A084VPX4"/>
<sequence>MVRPREFVQLPASCCARIHTLRRAGYIIRTHEYWDEEVGRRQLYILPGSLSRISMSYLLGPNFFFLNSFELFILHVYDSGLMAQYIQTQREFVALLERNYVSKGWLTLVDLFPLFLLLVFGWCSSFVAFWLEYVSLRVSRNMCP</sequence>
<keyword evidence="4" id="KW-1185">Reference proteome</keyword>
<evidence type="ECO:0000256" key="1">
    <source>
        <dbReference type="SAM" id="Phobius"/>
    </source>
</evidence>
<keyword evidence="1" id="KW-0812">Transmembrane</keyword>
<feature type="transmembrane region" description="Helical" evidence="1">
    <location>
        <begin position="111"/>
        <end position="131"/>
    </location>
</feature>
<gene>
    <name evidence="2" type="ORF">ZHAS_00007476</name>
</gene>
<dbReference type="EMBL" id="ATLV01015067">
    <property type="status" value="NOT_ANNOTATED_CDS"/>
    <property type="molecule type" value="Genomic_DNA"/>
</dbReference>
<dbReference type="STRING" id="74873.A0A084VPX4"/>
<dbReference type="VEuPathDB" id="VectorBase:ASIS004279"/>
<dbReference type="EnsemblMetazoa" id="ASIC007476-RA">
    <property type="protein sequence ID" value="ASIC007476-PA"/>
    <property type="gene ID" value="ASIC007476"/>
</dbReference>
<dbReference type="Proteomes" id="UP000030765">
    <property type="component" value="Unassembled WGS sequence"/>
</dbReference>
<feature type="transmembrane region" description="Helical" evidence="1">
    <location>
        <begin position="57"/>
        <end position="77"/>
    </location>
</feature>
<organism evidence="2">
    <name type="scientific">Anopheles sinensis</name>
    <name type="common">Mosquito</name>
    <dbReference type="NCBI Taxonomy" id="74873"/>
    <lineage>
        <taxon>Eukaryota</taxon>
        <taxon>Metazoa</taxon>
        <taxon>Ecdysozoa</taxon>
        <taxon>Arthropoda</taxon>
        <taxon>Hexapoda</taxon>
        <taxon>Insecta</taxon>
        <taxon>Pterygota</taxon>
        <taxon>Neoptera</taxon>
        <taxon>Endopterygota</taxon>
        <taxon>Diptera</taxon>
        <taxon>Nematocera</taxon>
        <taxon>Culicoidea</taxon>
        <taxon>Culicidae</taxon>
        <taxon>Anophelinae</taxon>
        <taxon>Anopheles</taxon>
    </lineage>
</organism>
<accession>A0A084VPX4</accession>
<dbReference type="VEuPathDB" id="VectorBase:ASIC007476"/>
<name>A0A084VPX4_ANOSI</name>
<reference evidence="3" key="2">
    <citation type="submission" date="2020-05" db="UniProtKB">
        <authorList>
            <consortium name="EnsemblMetazoa"/>
        </authorList>
    </citation>
    <scope>IDENTIFICATION</scope>
</reference>
<keyword evidence="1" id="KW-0472">Membrane</keyword>
<dbReference type="EMBL" id="KE525001">
    <property type="protein sequence ID" value="KFB40018.1"/>
    <property type="molecule type" value="Genomic_DNA"/>
</dbReference>
<reference evidence="2 4" key="1">
    <citation type="journal article" date="2014" name="BMC Genomics">
        <title>Genome sequence of Anopheles sinensis provides insight into genetics basis of mosquito competence for malaria parasites.</title>
        <authorList>
            <person name="Zhou D."/>
            <person name="Zhang D."/>
            <person name="Ding G."/>
            <person name="Shi L."/>
            <person name="Hou Q."/>
            <person name="Ye Y."/>
            <person name="Xu Y."/>
            <person name="Zhou H."/>
            <person name="Xiong C."/>
            <person name="Li S."/>
            <person name="Yu J."/>
            <person name="Hong S."/>
            <person name="Yu X."/>
            <person name="Zou P."/>
            <person name="Chen C."/>
            <person name="Chang X."/>
            <person name="Wang W."/>
            <person name="Lv Y."/>
            <person name="Sun Y."/>
            <person name="Ma L."/>
            <person name="Shen B."/>
            <person name="Zhu C."/>
        </authorList>
    </citation>
    <scope>NUCLEOTIDE SEQUENCE [LARGE SCALE GENOMIC DNA]</scope>
</reference>
<evidence type="ECO:0000313" key="4">
    <source>
        <dbReference type="Proteomes" id="UP000030765"/>
    </source>
</evidence>
<proteinExistence type="predicted"/>
<protein>
    <submittedName>
        <fullName evidence="2">AGAP006407-PA-like protein</fullName>
    </submittedName>
</protein>
<keyword evidence="1" id="KW-1133">Transmembrane helix</keyword>
<evidence type="ECO:0000313" key="3">
    <source>
        <dbReference type="EnsemblMetazoa" id="ASIC007476-PA"/>
    </source>
</evidence>